<dbReference type="PANTHER" id="PTHR40044:SF1">
    <property type="entry name" value="INTEGRAL MEMBRANE PROTEIN"/>
    <property type="match status" value="1"/>
</dbReference>
<keyword evidence="1" id="KW-0472">Membrane</keyword>
<organism evidence="2 3">
    <name type="scientific">Clostridium collagenovorans DSM 3089</name>
    <dbReference type="NCBI Taxonomy" id="1121306"/>
    <lineage>
        <taxon>Bacteria</taxon>
        <taxon>Bacillati</taxon>
        <taxon>Bacillota</taxon>
        <taxon>Clostridia</taxon>
        <taxon>Eubacteriales</taxon>
        <taxon>Clostridiaceae</taxon>
        <taxon>Clostridium</taxon>
    </lineage>
</organism>
<name>A0A1M5TF84_9CLOT</name>
<keyword evidence="3" id="KW-1185">Reference proteome</keyword>
<keyword evidence="1" id="KW-1133">Transmembrane helix</keyword>
<evidence type="ECO:0000313" key="3">
    <source>
        <dbReference type="Proteomes" id="UP000184526"/>
    </source>
</evidence>
<dbReference type="PANTHER" id="PTHR40044">
    <property type="entry name" value="INTEGRAL MEMBRANE PROTEIN-RELATED"/>
    <property type="match status" value="1"/>
</dbReference>
<feature type="transmembrane region" description="Helical" evidence="1">
    <location>
        <begin position="127"/>
        <end position="147"/>
    </location>
</feature>
<dbReference type="Proteomes" id="UP000184526">
    <property type="component" value="Unassembled WGS sequence"/>
</dbReference>
<protein>
    <submittedName>
        <fullName evidence="2">Uncharacterized membrane protein</fullName>
    </submittedName>
</protein>
<dbReference type="AlphaFoldDB" id="A0A1M5TF84"/>
<sequence length="159" mass="17503">MNKIDTKFLVKTAMIAAIYAVCTVAIAPLSFGAIQFRFSEILVLLAFLDKDYIPGLVLGCAIANLFSPLGLIDVFVGSFATFLSVYMISKSKSLFVASLWPTLNCVFVGAELYFITKMPFILTTLQVALGEFVVVTLIGFPVFKVLMNNERLTNLLKLK</sequence>
<keyword evidence="1" id="KW-0812">Transmembrane</keyword>
<feature type="transmembrane region" description="Helical" evidence="1">
    <location>
        <begin position="56"/>
        <end position="82"/>
    </location>
</feature>
<evidence type="ECO:0000256" key="1">
    <source>
        <dbReference type="SAM" id="Phobius"/>
    </source>
</evidence>
<dbReference type="RefSeq" id="WP_072829810.1">
    <property type="nucleotide sequence ID" value="NZ_FQXP01000003.1"/>
</dbReference>
<dbReference type="STRING" id="1121306.SAMN02745196_00554"/>
<accession>A0A1M5TF84</accession>
<dbReference type="EMBL" id="FQXP01000003">
    <property type="protein sequence ID" value="SHH49310.1"/>
    <property type="molecule type" value="Genomic_DNA"/>
</dbReference>
<proteinExistence type="predicted"/>
<dbReference type="InterPro" id="IPR010387">
    <property type="entry name" value="QueT"/>
</dbReference>
<feature type="transmembrane region" description="Helical" evidence="1">
    <location>
        <begin position="12"/>
        <end position="36"/>
    </location>
</feature>
<reference evidence="2 3" key="1">
    <citation type="submission" date="2016-11" db="EMBL/GenBank/DDBJ databases">
        <authorList>
            <person name="Jaros S."/>
            <person name="Januszkiewicz K."/>
            <person name="Wedrychowicz H."/>
        </authorList>
    </citation>
    <scope>NUCLEOTIDE SEQUENCE [LARGE SCALE GENOMIC DNA]</scope>
    <source>
        <strain evidence="2 3">DSM 3089</strain>
    </source>
</reference>
<dbReference type="PIRSF" id="PIRSF031501">
    <property type="entry name" value="QueT"/>
    <property type="match status" value="1"/>
</dbReference>
<evidence type="ECO:0000313" key="2">
    <source>
        <dbReference type="EMBL" id="SHH49310.1"/>
    </source>
</evidence>
<feature type="transmembrane region" description="Helical" evidence="1">
    <location>
        <begin position="94"/>
        <end position="115"/>
    </location>
</feature>
<gene>
    <name evidence="2" type="ORF">SAMN02745196_00554</name>
</gene>
<dbReference type="Pfam" id="PF06177">
    <property type="entry name" value="QueT"/>
    <property type="match status" value="1"/>
</dbReference>